<dbReference type="PANTHER" id="PTHR34580:SF1">
    <property type="entry name" value="PROTEIN PAFC"/>
    <property type="match status" value="1"/>
</dbReference>
<evidence type="ECO:0000259" key="1">
    <source>
        <dbReference type="Pfam" id="PF13280"/>
    </source>
</evidence>
<dbReference type="EMBL" id="AGEJ01000021">
    <property type="protein sequence ID" value="EMD16330.1"/>
    <property type="molecule type" value="Genomic_DNA"/>
</dbReference>
<dbReference type="eggNOG" id="COG2378">
    <property type="taxonomic scope" value="Bacteria"/>
</dbReference>
<dbReference type="RefSeq" id="WP_004803207.1">
    <property type="nucleotide sequence ID" value="NZ_KB446648.1"/>
</dbReference>
<reference evidence="2 3" key="1">
    <citation type="submission" date="2013-02" db="EMBL/GenBank/DDBJ databases">
        <title>The Genome Sequence of Lactobacillus catenaformis F0143.</title>
        <authorList>
            <consortium name="The Broad Institute Genome Sequencing Platform"/>
            <person name="Earl A."/>
            <person name="Ward D."/>
            <person name="Feldgarden M."/>
            <person name="Gevers D."/>
            <person name="Izard J."/>
            <person name="Blanton J.M."/>
            <person name="Mathney J."/>
            <person name="Dewhirst F.E."/>
            <person name="Young S.K."/>
            <person name="Zeng Q."/>
            <person name="Gargeya S."/>
            <person name="Fitzgerald M."/>
            <person name="Haas B."/>
            <person name="Abouelleil A."/>
            <person name="Alvarado L."/>
            <person name="Arachchi H.M."/>
            <person name="Berlin A."/>
            <person name="Chapman S.B."/>
            <person name="Gearin G."/>
            <person name="Goldberg J."/>
            <person name="Griggs A."/>
            <person name="Gujja S."/>
            <person name="Hansen M."/>
            <person name="Heiman D."/>
            <person name="Howarth C."/>
            <person name="Larimer J."/>
            <person name="Lui A."/>
            <person name="MacDonald P.J.P."/>
            <person name="McCowen C."/>
            <person name="Montmayeur A."/>
            <person name="Murphy C."/>
            <person name="Neiman D."/>
            <person name="Pearson M."/>
            <person name="Priest M."/>
            <person name="Roberts A."/>
            <person name="Saif S."/>
            <person name="Shea T."/>
            <person name="Sisk P."/>
            <person name="Stolte C."/>
            <person name="Sykes S."/>
            <person name="Wortman J."/>
            <person name="Nusbaum C."/>
            <person name="Birren B."/>
        </authorList>
    </citation>
    <scope>NUCLEOTIDE SEQUENCE [LARGE SCALE GENOMIC DNA]</scope>
    <source>
        <strain evidence="2 3">OT 569</strain>
    </source>
</reference>
<protein>
    <recommendedName>
        <fullName evidence="1">WYL domain-containing protein</fullName>
    </recommendedName>
</protein>
<gene>
    <name evidence="2" type="ORF">HMPREF9943_01256</name>
</gene>
<keyword evidence="3" id="KW-1185">Reference proteome</keyword>
<organism evidence="2 3">
    <name type="scientific">Eggerthia catenaformis OT 569 = DSM 20559</name>
    <dbReference type="NCBI Taxonomy" id="999415"/>
    <lineage>
        <taxon>Bacteria</taxon>
        <taxon>Bacillati</taxon>
        <taxon>Bacillota</taxon>
        <taxon>Erysipelotrichia</taxon>
        <taxon>Erysipelotrichales</taxon>
        <taxon>Coprobacillaceae</taxon>
        <taxon>Eggerthia</taxon>
    </lineage>
</organism>
<dbReference type="PROSITE" id="PS52050">
    <property type="entry name" value="WYL"/>
    <property type="match status" value="1"/>
</dbReference>
<evidence type="ECO:0000313" key="2">
    <source>
        <dbReference type="EMBL" id="EMD16330.1"/>
    </source>
</evidence>
<dbReference type="PATRIC" id="fig|999415.3.peg.1274"/>
<evidence type="ECO:0000313" key="3">
    <source>
        <dbReference type="Proteomes" id="UP000011758"/>
    </source>
</evidence>
<dbReference type="Pfam" id="PF13280">
    <property type="entry name" value="WYL"/>
    <property type="match status" value="1"/>
</dbReference>
<dbReference type="STRING" id="999415.HMPREF9943_01256"/>
<dbReference type="InterPro" id="IPR026881">
    <property type="entry name" value="WYL_dom"/>
</dbReference>
<proteinExistence type="predicted"/>
<feature type="domain" description="WYL" evidence="1">
    <location>
        <begin position="134"/>
        <end position="207"/>
    </location>
</feature>
<comment type="caution">
    <text evidence="2">The sequence shown here is derived from an EMBL/GenBank/DDBJ whole genome shotgun (WGS) entry which is preliminary data.</text>
</comment>
<name>M2Q072_9FIRM</name>
<dbReference type="Proteomes" id="UP000011758">
    <property type="component" value="Unassembled WGS sequence"/>
</dbReference>
<sequence length="320" mass="37974">MGNKIYYLLKILIEHHHLTSYQIIQILESDYSLTSNKKEIIKLVKIINDFFLLLMQKKYILSKKSYGYYVIEGFFEDGQIQLLLDSVIFNKDASYQDKKLLIDKIRQLSSLIQLNRLTVNHVESSQNHSLLLNLSNIIHAIDQNKNISFKYVDYKIENHHPIEVSSKDYLVSPYKIIIDNNHYYLIGYYHKRKDMLSTYRIDRMRRVMSASRSHYIDITEQYDLDEYIKSFNMFINGKETDFVFIFHESLMRETVSRFGESINLTKLKDHYYKAIVSDLKITAGLKFWAMMMGSKLQVIAPDSLREDIVRELKESIAHYE</sequence>
<dbReference type="PANTHER" id="PTHR34580">
    <property type="match status" value="1"/>
</dbReference>
<accession>M2Q072</accession>
<dbReference type="InterPro" id="IPR051534">
    <property type="entry name" value="CBASS_pafABC_assoc_protein"/>
</dbReference>
<dbReference type="BioCyc" id="ECAT999415-HMP:GTTI-1290-MONOMER"/>
<dbReference type="AlphaFoldDB" id="M2Q072"/>